<name>A0AAD1U897_EUPCR</name>
<feature type="region of interest" description="Disordered" evidence="1">
    <location>
        <begin position="172"/>
        <end position="208"/>
    </location>
</feature>
<dbReference type="AlphaFoldDB" id="A0AAD1U897"/>
<dbReference type="Proteomes" id="UP001295684">
    <property type="component" value="Unassembled WGS sequence"/>
</dbReference>
<feature type="region of interest" description="Disordered" evidence="1">
    <location>
        <begin position="89"/>
        <end position="109"/>
    </location>
</feature>
<dbReference type="EMBL" id="CAMPGE010003626">
    <property type="protein sequence ID" value="CAI2362467.1"/>
    <property type="molecule type" value="Genomic_DNA"/>
</dbReference>
<keyword evidence="3" id="KW-1185">Reference proteome</keyword>
<gene>
    <name evidence="2" type="ORF">ECRASSUSDP1_LOCUS3790</name>
</gene>
<accession>A0AAD1U897</accession>
<reference evidence="2" key="1">
    <citation type="submission" date="2023-07" db="EMBL/GenBank/DDBJ databases">
        <authorList>
            <consortium name="AG Swart"/>
            <person name="Singh M."/>
            <person name="Singh A."/>
            <person name="Seah K."/>
            <person name="Emmerich C."/>
        </authorList>
    </citation>
    <scope>NUCLEOTIDE SEQUENCE</scope>
    <source>
        <strain evidence="2">DP1</strain>
    </source>
</reference>
<evidence type="ECO:0000313" key="3">
    <source>
        <dbReference type="Proteomes" id="UP001295684"/>
    </source>
</evidence>
<feature type="compositionally biased region" description="Polar residues" evidence="1">
    <location>
        <begin position="12"/>
        <end position="28"/>
    </location>
</feature>
<evidence type="ECO:0000256" key="1">
    <source>
        <dbReference type="SAM" id="MobiDB-lite"/>
    </source>
</evidence>
<proteinExistence type="predicted"/>
<sequence length="215" mass="23884">MDKNCSLRVALSTPSNSPTDIDTSNEGKTSCEKDIFNISFGTKVNQVKEDKFLEIKEQPSFNPHSQFGVKVLSPQNSVEFPEQPVEQNSFLSPFDKENDQGRSNSAGGISCSVINPSSISHKKKVRNDRTWRYLKNKQMGLKYKEEKKKGASSLEDILSDKDFIVMSLPKSTTSVSEGVDSKKNIDKKNSKSSGKPGFLVEKTEKNSKSCACVIF</sequence>
<evidence type="ECO:0000313" key="2">
    <source>
        <dbReference type="EMBL" id="CAI2362467.1"/>
    </source>
</evidence>
<feature type="compositionally biased region" description="Basic and acidic residues" evidence="1">
    <location>
        <begin position="179"/>
        <end position="189"/>
    </location>
</feature>
<protein>
    <submittedName>
        <fullName evidence="2">Uncharacterized protein</fullName>
    </submittedName>
</protein>
<organism evidence="2 3">
    <name type="scientific">Euplotes crassus</name>
    <dbReference type="NCBI Taxonomy" id="5936"/>
    <lineage>
        <taxon>Eukaryota</taxon>
        <taxon>Sar</taxon>
        <taxon>Alveolata</taxon>
        <taxon>Ciliophora</taxon>
        <taxon>Intramacronucleata</taxon>
        <taxon>Spirotrichea</taxon>
        <taxon>Hypotrichia</taxon>
        <taxon>Euplotida</taxon>
        <taxon>Euplotidae</taxon>
        <taxon>Moneuplotes</taxon>
    </lineage>
</organism>
<comment type="caution">
    <text evidence="2">The sequence shown here is derived from an EMBL/GenBank/DDBJ whole genome shotgun (WGS) entry which is preliminary data.</text>
</comment>
<feature type="region of interest" description="Disordered" evidence="1">
    <location>
        <begin position="1"/>
        <end position="28"/>
    </location>
</feature>